<dbReference type="OrthoDB" id="41266at2759"/>
<organism evidence="15 16">
    <name type="scientific">Chlorella vulgaris</name>
    <name type="common">Green alga</name>
    <dbReference type="NCBI Taxonomy" id="3077"/>
    <lineage>
        <taxon>Eukaryota</taxon>
        <taxon>Viridiplantae</taxon>
        <taxon>Chlorophyta</taxon>
        <taxon>core chlorophytes</taxon>
        <taxon>Trebouxiophyceae</taxon>
        <taxon>Chlorellales</taxon>
        <taxon>Chlorellaceae</taxon>
        <taxon>Chlorella clade</taxon>
        <taxon>Chlorella</taxon>
    </lineage>
</organism>
<evidence type="ECO:0000256" key="2">
    <source>
        <dbReference type="ARBA" id="ARBA00005619"/>
    </source>
</evidence>
<keyword evidence="12 14" id="KW-0472">Membrane</keyword>
<evidence type="ECO:0000313" key="15">
    <source>
        <dbReference type="EMBL" id="KAI3424957.1"/>
    </source>
</evidence>
<evidence type="ECO:0000313" key="16">
    <source>
        <dbReference type="Proteomes" id="UP001055712"/>
    </source>
</evidence>
<evidence type="ECO:0000256" key="5">
    <source>
        <dbReference type="ARBA" id="ARBA00022692"/>
    </source>
</evidence>
<dbReference type="InterPro" id="IPR019009">
    <property type="entry name" value="SRP_receptor_beta_su"/>
</dbReference>
<evidence type="ECO:0000256" key="13">
    <source>
        <dbReference type="ARBA" id="ARBA00023170"/>
    </source>
</evidence>
<keyword evidence="5 14" id="KW-0812">Transmembrane</keyword>
<sequence>MAEQVAEALGSATTMTMLVVLAATLLAFALLKVWLSGSKGNTVLLVGPCDAGKTTLLHQLCDGSTHLGSVASMVPTEADGQLASEKAGGATSARPVQLVDIPGHPRVRGQVERYAGRAAGVVFVVDSVDFMPRKTEAAEQLFEVLSAPSLARRRVPLLLACNKQDMGSKAHTVDFIRKRLEKELDQMRSTRGALGDVGGGSGGGKAAQLGLPGEPFTFESHARSKGVRVTTATLSAVDKGGVSEVEAFIRKCVPA</sequence>
<comment type="similarity">
    <text evidence="2">Belongs to the SRP receptor beta subunit family.</text>
</comment>
<dbReference type="AlphaFoldDB" id="A0A9D4YT74"/>
<dbReference type="SUPFAM" id="SSF52540">
    <property type="entry name" value="P-loop containing nucleoside triphosphate hydrolases"/>
    <property type="match status" value="1"/>
</dbReference>
<evidence type="ECO:0000256" key="6">
    <source>
        <dbReference type="ARBA" id="ARBA00022707"/>
    </source>
</evidence>
<evidence type="ECO:0000256" key="11">
    <source>
        <dbReference type="ARBA" id="ARBA00023134"/>
    </source>
</evidence>
<dbReference type="GO" id="GO:0005789">
    <property type="term" value="C:endoplasmic reticulum membrane"/>
    <property type="evidence" value="ECO:0007669"/>
    <property type="project" value="UniProtKB-SubCell"/>
</dbReference>
<dbReference type="GO" id="GO:0003924">
    <property type="term" value="F:GTPase activity"/>
    <property type="evidence" value="ECO:0007669"/>
    <property type="project" value="TreeGrafter"/>
</dbReference>
<keyword evidence="6" id="KW-0449">Lipoprotein</keyword>
<dbReference type="PANTHER" id="PTHR45909:SF1">
    <property type="entry name" value="ADP-RIBOSYLATION FACTOR-RELATED PROTEIN 1"/>
    <property type="match status" value="1"/>
</dbReference>
<dbReference type="GO" id="GO:0006886">
    <property type="term" value="P:intracellular protein transport"/>
    <property type="evidence" value="ECO:0007669"/>
    <property type="project" value="TreeGrafter"/>
</dbReference>
<evidence type="ECO:0000256" key="1">
    <source>
        <dbReference type="ARBA" id="ARBA00004389"/>
    </source>
</evidence>
<evidence type="ECO:0000256" key="12">
    <source>
        <dbReference type="ARBA" id="ARBA00023136"/>
    </source>
</evidence>
<keyword evidence="13" id="KW-0675">Receptor</keyword>
<evidence type="ECO:0000256" key="7">
    <source>
        <dbReference type="ARBA" id="ARBA00022741"/>
    </source>
</evidence>
<evidence type="ECO:0000256" key="9">
    <source>
        <dbReference type="ARBA" id="ARBA00022892"/>
    </source>
</evidence>
<keyword evidence="11" id="KW-0342">GTP-binding</keyword>
<dbReference type="GO" id="GO:0034067">
    <property type="term" value="P:protein localization to Golgi apparatus"/>
    <property type="evidence" value="ECO:0007669"/>
    <property type="project" value="TreeGrafter"/>
</dbReference>
<evidence type="ECO:0000256" key="10">
    <source>
        <dbReference type="ARBA" id="ARBA00022989"/>
    </source>
</evidence>
<keyword evidence="16" id="KW-1185">Reference proteome</keyword>
<name>A0A9D4YT74_CHLVU</name>
<dbReference type="Gene3D" id="3.40.50.300">
    <property type="entry name" value="P-loop containing nucleotide triphosphate hydrolases"/>
    <property type="match status" value="1"/>
</dbReference>
<comment type="similarity">
    <text evidence="3">Belongs to the small GTPase superfamily. Arf family.</text>
</comment>
<keyword evidence="9" id="KW-0813">Transport</keyword>
<accession>A0A9D4YT74</accession>
<protein>
    <recommendedName>
        <fullName evidence="4">Signal recognition particle receptor subunit beta</fullName>
    </recommendedName>
</protein>
<dbReference type="Proteomes" id="UP001055712">
    <property type="component" value="Unassembled WGS sequence"/>
</dbReference>
<dbReference type="GO" id="GO:0005794">
    <property type="term" value="C:Golgi apparatus"/>
    <property type="evidence" value="ECO:0007669"/>
    <property type="project" value="TreeGrafter"/>
</dbReference>
<keyword evidence="9" id="KW-0931">ER-Golgi transport</keyword>
<dbReference type="InterPro" id="IPR024156">
    <property type="entry name" value="Small_GTPase_ARF"/>
</dbReference>
<keyword evidence="10 14" id="KW-1133">Transmembrane helix</keyword>
<dbReference type="SMART" id="SM00177">
    <property type="entry name" value="ARF"/>
    <property type="match status" value="1"/>
</dbReference>
<comment type="caution">
    <text evidence="15">The sequence shown here is derived from an EMBL/GenBank/DDBJ whole genome shotgun (WGS) entry which is preliminary data.</text>
</comment>
<dbReference type="Pfam" id="PF09439">
    <property type="entry name" value="SRPRB"/>
    <property type="match status" value="1"/>
</dbReference>
<evidence type="ECO:0000256" key="8">
    <source>
        <dbReference type="ARBA" id="ARBA00022824"/>
    </source>
</evidence>
<reference evidence="15" key="1">
    <citation type="journal article" date="2019" name="Plant J.">
        <title>Chlorella vulgaris genome assembly and annotation reveals the molecular basis for metabolic acclimation to high light conditions.</title>
        <authorList>
            <person name="Cecchin M."/>
            <person name="Marcolungo L."/>
            <person name="Rossato M."/>
            <person name="Girolomoni L."/>
            <person name="Cosentino E."/>
            <person name="Cuine S."/>
            <person name="Li-Beisson Y."/>
            <person name="Delledonne M."/>
            <person name="Ballottari M."/>
        </authorList>
    </citation>
    <scope>NUCLEOTIDE SEQUENCE</scope>
    <source>
        <strain evidence="15">211/11P</strain>
    </source>
</reference>
<comment type="subcellular location">
    <subcellularLocation>
        <location evidence="1">Endoplasmic reticulum membrane</location>
        <topology evidence="1">Single-pass membrane protein</topology>
    </subcellularLocation>
</comment>
<dbReference type="PANTHER" id="PTHR45909">
    <property type="entry name" value="ADP-RIBOSYLATION FACTOR-RELATED PROTEIN 1"/>
    <property type="match status" value="1"/>
</dbReference>
<keyword evidence="8" id="KW-0256">Endoplasmic reticulum</keyword>
<feature type="transmembrane region" description="Helical" evidence="14">
    <location>
        <begin position="12"/>
        <end position="35"/>
    </location>
</feature>
<dbReference type="PROSITE" id="PS51417">
    <property type="entry name" value="ARF"/>
    <property type="match status" value="1"/>
</dbReference>
<evidence type="ECO:0000256" key="14">
    <source>
        <dbReference type="SAM" id="Phobius"/>
    </source>
</evidence>
<evidence type="ECO:0000256" key="4">
    <source>
        <dbReference type="ARBA" id="ARBA00020256"/>
    </source>
</evidence>
<dbReference type="GO" id="GO:0043001">
    <property type="term" value="P:Golgi to plasma membrane protein transport"/>
    <property type="evidence" value="ECO:0007669"/>
    <property type="project" value="TreeGrafter"/>
</dbReference>
<dbReference type="GO" id="GO:0005525">
    <property type="term" value="F:GTP binding"/>
    <property type="evidence" value="ECO:0007669"/>
    <property type="project" value="UniProtKB-KW"/>
</dbReference>
<dbReference type="EMBL" id="SIDB01000012">
    <property type="protein sequence ID" value="KAI3424957.1"/>
    <property type="molecule type" value="Genomic_DNA"/>
</dbReference>
<keyword evidence="6" id="KW-0519">Myristate</keyword>
<reference evidence="15" key="2">
    <citation type="submission" date="2020-11" db="EMBL/GenBank/DDBJ databases">
        <authorList>
            <person name="Cecchin M."/>
            <person name="Marcolungo L."/>
            <person name="Rossato M."/>
            <person name="Girolomoni L."/>
            <person name="Cosentino E."/>
            <person name="Cuine S."/>
            <person name="Li-Beisson Y."/>
            <person name="Delledonne M."/>
            <person name="Ballottari M."/>
        </authorList>
    </citation>
    <scope>NUCLEOTIDE SEQUENCE</scope>
    <source>
        <strain evidence="15">211/11P</strain>
        <tissue evidence="15">Whole cell</tissue>
    </source>
</reference>
<evidence type="ECO:0000256" key="3">
    <source>
        <dbReference type="ARBA" id="ARBA00010290"/>
    </source>
</evidence>
<proteinExistence type="inferred from homology"/>
<dbReference type="InterPro" id="IPR027417">
    <property type="entry name" value="P-loop_NTPase"/>
</dbReference>
<gene>
    <name evidence="15" type="ORF">D9Q98_008338</name>
</gene>
<keyword evidence="7" id="KW-0547">Nucleotide-binding</keyword>